<feature type="compositionally biased region" description="Polar residues" evidence="5">
    <location>
        <begin position="67"/>
        <end position="83"/>
    </location>
</feature>
<dbReference type="GO" id="GO:0005496">
    <property type="term" value="F:steroid binding"/>
    <property type="evidence" value="ECO:0007669"/>
    <property type="project" value="TreeGrafter"/>
</dbReference>
<keyword evidence="7" id="KW-1185">Reference proteome</keyword>
<evidence type="ECO:0000313" key="7">
    <source>
        <dbReference type="Proteomes" id="UP001488838"/>
    </source>
</evidence>
<name>A0AAW0HET5_MYOGA</name>
<dbReference type="PROSITE" id="PS51311">
    <property type="entry name" value="SCGB"/>
    <property type="match status" value="1"/>
</dbReference>
<dbReference type="PANTHER" id="PTHR21226:SF8">
    <property type="entry name" value="ABPA10-RELATED"/>
    <property type="match status" value="1"/>
</dbReference>
<dbReference type="InterPro" id="IPR035960">
    <property type="entry name" value="Secretoglobin_sf"/>
</dbReference>
<dbReference type="PRINTS" id="PR00827">
    <property type="entry name" value="FELALLERGEN"/>
</dbReference>
<dbReference type="InterPro" id="IPR006178">
    <property type="entry name" value="CH1-like"/>
</dbReference>
<evidence type="ECO:0000256" key="5">
    <source>
        <dbReference type="SAM" id="MobiDB-lite"/>
    </source>
</evidence>
<dbReference type="GO" id="GO:0005576">
    <property type="term" value="C:extracellular region"/>
    <property type="evidence" value="ECO:0007669"/>
    <property type="project" value="UniProtKB-SubCell"/>
</dbReference>
<dbReference type="InterPro" id="IPR053723">
    <property type="entry name" value="Secretoglobin_Domain_sf"/>
</dbReference>
<comment type="similarity">
    <text evidence="2">Belongs to the secretoglobin family.</text>
</comment>
<evidence type="ECO:0000256" key="2">
    <source>
        <dbReference type="ARBA" id="ARBA00008650"/>
    </source>
</evidence>
<dbReference type="SUPFAM" id="SSF48201">
    <property type="entry name" value="Uteroglobin-like"/>
    <property type="match status" value="1"/>
</dbReference>
<dbReference type="InterPro" id="IPR016126">
    <property type="entry name" value="Secretoglobin"/>
</dbReference>
<keyword evidence="4" id="KW-0732">Signal</keyword>
<dbReference type="Proteomes" id="UP001488838">
    <property type="component" value="Unassembled WGS sequence"/>
</dbReference>
<gene>
    <name evidence="6" type="ORF">U0070_021998</name>
</gene>
<protein>
    <submittedName>
        <fullName evidence="6">Uncharacterized protein</fullName>
    </submittedName>
</protein>
<evidence type="ECO:0000256" key="1">
    <source>
        <dbReference type="ARBA" id="ARBA00004613"/>
    </source>
</evidence>
<dbReference type="AlphaFoldDB" id="A0AAW0HET5"/>
<reference evidence="6 7" key="1">
    <citation type="journal article" date="2023" name="bioRxiv">
        <title>Conserved and derived expression patterns and positive selection on dental genes reveal complex evolutionary context of ever-growing rodent molars.</title>
        <authorList>
            <person name="Calamari Z.T."/>
            <person name="Song A."/>
            <person name="Cohen E."/>
            <person name="Akter M."/>
            <person name="Roy R.D."/>
            <person name="Hallikas O."/>
            <person name="Christensen M.M."/>
            <person name="Li P."/>
            <person name="Marangoni P."/>
            <person name="Jernvall J."/>
            <person name="Klein O.D."/>
        </authorList>
    </citation>
    <scope>NUCLEOTIDE SEQUENCE [LARGE SCALE GENOMIC DNA]</scope>
    <source>
        <strain evidence="6">V071</strain>
    </source>
</reference>
<dbReference type="Pfam" id="PF01099">
    <property type="entry name" value="Uteroglobin"/>
    <property type="match status" value="1"/>
</dbReference>
<proteinExistence type="inferred from homology"/>
<dbReference type="EMBL" id="JBBHLL010000578">
    <property type="protein sequence ID" value="KAK7800010.1"/>
    <property type="molecule type" value="Genomic_DNA"/>
</dbReference>
<organism evidence="6 7">
    <name type="scientific">Myodes glareolus</name>
    <name type="common">Bank vole</name>
    <name type="synonym">Clethrionomys glareolus</name>
    <dbReference type="NCBI Taxonomy" id="447135"/>
    <lineage>
        <taxon>Eukaryota</taxon>
        <taxon>Metazoa</taxon>
        <taxon>Chordata</taxon>
        <taxon>Craniata</taxon>
        <taxon>Vertebrata</taxon>
        <taxon>Euteleostomi</taxon>
        <taxon>Mammalia</taxon>
        <taxon>Eutheria</taxon>
        <taxon>Euarchontoglires</taxon>
        <taxon>Glires</taxon>
        <taxon>Rodentia</taxon>
        <taxon>Myomorpha</taxon>
        <taxon>Muroidea</taxon>
        <taxon>Cricetidae</taxon>
        <taxon>Arvicolinae</taxon>
        <taxon>Myodes</taxon>
    </lineage>
</organism>
<comment type="subcellular location">
    <subcellularLocation>
        <location evidence="1">Secreted</location>
    </subcellularLocation>
</comment>
<evidence type="ECO:0000256" key="3">
    <source>
        <dbReference type="ARBA" id="ARBA00022525"/>
    </source>
</evidence>
<feature type="region of interest" description="Disordered" evidence="5">
    <location>
        <begin position="58"/>
        <end position="89"/>
    </location>
</feature>
<sequence length="229" mass="25588">MDQEYRISTYKSSSESQHCCGMTYMELAACGKAKRQHTRFEDIQDACTTQTWNPEQSCSREQKQLAGGSSSRRNPLGNRSHTSMGPRASWVKSQTSLTLSSSVALGPDCGICPVINEKIDLFLGPSVTDYVDFVSQYKNNSATLENAKNLKICADNKFTEEDKANIKSLVVQEGEYPNRLDPKNPVYAEETSPSVIVNGFSERLRARHIQGIRPHSENLLSIEMENLQD</sequence>
<comment type="caution">
    <text evidence="6">The sequence shown here is derived from an EMBL/GenBank/DDBJ whole genome shotgun (WGS) entry which is preliminary data.</text>
</comment>
<evidence type="ECO:0000256" key="4">
    <source>
        <dbReference type="ARBA" id="ARBA00022729"/>
    </source>
</evidence>
<dbReference type="Gene3D" id="1.20.920.50">
    <property type="match status" value="1"/>
</dbReference>
<dbReference type="SMART" id="SM00096">
    <property type="entry name" value="UTG"/>
    <property type="match status" value="1"/>
</dbReference>
<accession>A0AAW0HET5</accession>
<evidence type="ECO:0000313" key="6">
    <source>
        <dbReference type="EMBL" id="KAK7800010.1"/>
    </source>
</evidence>
<keyword evidence="3" id="KW-0964">Secreted</keyword>
<dbReference type="PANTHER" id="PTHR21226">
    <property type="entry name" value="ABPA10-RELATED"/>
    <property type="match status" value="1"/>
</dbReference>